<accession>G7K6F6</accession>
<reference evidence="2" key="3">
    <citation type="submission" date="2015-04" db="UniProtKB">
        <authorList>
            <consortium name="EnsemblPlants"/>
        </authorList>
    </citation>
    <scope>IDENTIFICATION</scope>
    <source>
        <strain evidence="2">cv. Jemalong A17</strain>
    </source>
</reference>
<dbReference type="PaxDb" id="3880-AES93794"/>
<dbReference type="EnsemblPlants" id="AES93794">
    <property type="protein sequence ID" value="AES93794"/>
    <property type="gene ID" value="MTR_5g007560"/>
</dbReference>
<dbReference type="EMBL" id="CM001221">
    <property type="protein sequence ID" value="AES93794.1"/>
    <property type="molecule type" value="Genomic_DNA"/>
</dbReference>
<evidence type="ECO:0000313" key="1">
    <source>
        <dbReference type="EMBL" id="AES93794.1"/>
    </source>
</evidence>
<dbReference type="Proteomes" id="UP000002051">
    <property type="component" value="Chromosome 5"/>
</dbReference>
<organism evidence="1 3">
    <name type="scientific">Medicago truncatula</name>
    <name type="common">Barrel medic</name>
    <name type="synonym">Medicago tribuloides</name>
    <dbReference type="NCBI Taxonomy" id="3880"/>
    <lineage>
        <taxon>Eukaryota</taxon>
        <taxon>Viridiplantae</taxon>
        <taxon>Streptophyta</taxon>
        <taxon>Embryophyta</taxon>
        <taxon>Tracheophyta</taxon>
        <taxon>Spermatophyta</taxon>
        <taxon>Magnoliopsida</taxon>
        <taxon>eudicotyledons</taxon>
        <taxon>Gunneridae</taxon>
        <taxon>Pentapetalae</taxon>
        <taxon>rosids</taxon>
        <taxon>fabids</taxon>
        <taxon>Fabales</taxon>
        <taxon>Fabaceae</taxon>
        <taxon>Papilionoideae</taxon>
        <taxon>50 kb inversion clade</taxon>
        <taxon>NPAAA clade</taxon>
        <taxon>Hologalegina</taxon>
        <taxon>IRL clade</taxon>
        <taxon>Trifolieae</taxon>
        <taxon>Medicago</taxon>
    </lineage>
</organism>
<dbReference type="AlphaFoldDB" id="G7K6F6"/>
<evidence type="ECO:0000313" key="2">
    <source>
        <dbReference type="EnsemblPlants" id="AES93794"/>
    </source>
</evidence>
<gene>
    <name evidence="1" type="ordered locus">MTR_5g007560</name>
</gene>
<protein>
    <submittedName>
        <fullName evidence="1 2">Uncharacterized protein</fullName>
    </submittedName>
</protein>
<name>G7K6F6_MEDTR</name>
<proteinExistence type="predicted"/>
<reference evidence="1 3" key="2">
    <citation type="journal article" date="2014" name="BMC Genomics">
        <title>An improved genome release (version Mt4.0) for the model legume Medicago truncatula.</title>
        <authorList>
            <person name="Tang H."/>
            <person name="Krishnakumar V."/>
            <person name="Bidwell S."/>
            <person name="Rosen B."/>
            <person name="Chan A."/>
            <person name="Zhou S."/>
            <person name="Gentzbittel L."/>
            <person name="Childs K.L."/>
            <person name="Yandell M."/>
            <person name="Gundlach H."/>
            <person name="Mayer K.F."/>
            <person name="Schwartz D.C."/>
            <person name="Town C.D."/>
        </authorList>
    </citation>
    <scope>GENOME REANNOTATION</scope>
    <source>
        <strain evidence="2 3">cv. Jemalong A17</strain>
    </source>
</reference>
<evidence type="ECO:0000313" key="3">
    <source>
        <dbReference type="Proteomes" id="UP000002051"/>
    </source>
</evidence>
<keyword evidence="3" id="KW-1185">Reference proteome</keyword>
<sequence length="195" mass="22625">MRKTTYIRSLARRIPDLSKGFAMKISKLNKSQGQAGKMVGSPSDLIFVVSNRPNALYKMISLIETLEGKTLNLKILDERDITFTVHTTDIVSFFKSDVVFPSRLTTQEKHYLRKISSDKNNIRLDYKFSSLASILWIEKGIHSPETTYIFIAKFYNVSLMDYDISFIKRLSSRESFRRELQEMISTRSLSNHFHP</sequence>
<dbReference type="HOGENOM" id="CLU_1398240_0_0_1"/>
<reference evidence="1 3" key="1">
    <citation type="journal article" date="2011" name="Nature">
        <title>The Medicago genome provides insight into the evolution of rhizobial symbioses.</title>
        <authorList>
            <person name="Young N.D."/>
            <person name="Debelle F."/>
            <person name="Oldroyd G.E."/>
            <person name="Geurts R."/>
            <person name="Cannon S.B."/>
            <person name="Udvardi M.K."/>
            <person name="Benedito V.A."/>
            <person name="Mayer K.F."/>
            <person name="Gouzy J."/>
            <person name="Schoof H."/>
            <person name="Van de Peer Y."/>
            <person name="Proost S."/>
            <person name="Cook D.R."/>
            <person name="Meyers B.C."/>
            <person name="Spannagl M."/>
            <person name="Cheung F."/>
            <person name="De Mita S."/>
            <person name="Krishnakumar V."/>
            <person name="Gundlach H."/>
            <person name="Zhou S."/>
            <person name="Mudge J."/>
            <person name="Bharti A.K."/>
            <person name="Murray J.D."/>
            <person name="Naoumkina M.A."/>
            <person name="Rosen B."/>
            <person name="Silverstein K.A."/>
            <person name="Tang H."/>
            <person name="Rombauts S."/>
            <person name="Zhao P.X."/>
            <person name="Zhou P."/>
            <person name="Barbe V."/>
            <person name="Bardou P."/>
            <person name="Bechner M."/>
            <person name="Bellec A."/>
            <person name="Berger A."/>
            <person name="Berges H."/>
            <person name="Bidwell S."/>
            <person name="Bisseling T."/>
            <person name="Choisne N."/>
            <person name="Couloux A."/>
            <person name="Denny R."/>
            <person name="Deshpande S."/>
            <person name="Dai X."/>
            <person name="Doyle J.J."/>
            <person name="Dudez A.M."/>
            <person name="Farmer A.D."/>
            <person name="Fouteau S."/>
            <person name="Franken C."/>
            <person name="Gibelin C."/>
            <person name="Gish J."/>
            <person name="Goldstein S."/>
            <person name="Gonzalez A.J."/>
            <person name="Green P.J."/>
            <person name="Hallab A."/>
            <person name="Hartog M."/>
            <person name="Hua A."/>
            <person name="Humphray S.J."/>
            <person name="Jeong D.H."/>
            <person name="Jing Y."/>
            <person name="Jocker A."/>
            <person name="Kenton S.M."/>
            <person name="Kim D.J."/>
            <person name="Klee K."/>
            <person name="Lai H."/>
            <person name="Lang C."/>
            <person name="Lin S."/>
            <person name="Macmil S.L."/>
            <person name="Magdelenat G."/>
            <person name="Matthews L."/>
            <person name="McCorrison J."/>
            <person name="Monaghan E.L."/>
            <person name="Mun J.H."/>
            <person name="Najar F.Z."/>
            <person name="Nicholson C."/>
            <person name="Noirot C."/>
            <person name="O'Bleness M."/>
            <person name="Paule C.R."/>
            <person name="Poulain J."/>
            <person name="Prion F."/>
            <person name="Qin B."/>
            <person name="Qu C."/>
            <person name="Retzel E.F."/>
            <person name="Riddle C."/>
            <person name="Sallet E."/>
            <person name="Samain S."/>
            <person name="Samson N."/>
            <person name="Sanders I."/>
            <person name="Saurat O."/>
            <person name="Scarpelli C."/>
            <person name="Schiex T."/>
            <person name="Segurens B."/>
            <person name="Severin A.J."/>
            <person name="Sherrier D.J."/>
            <person name="Shi R."/>
            <person name="Sims S."/>
            <person name="Singer S.R."/>
            <person name="Sinharoy S."/>
            <person name="Sterck L."/>
            <person name="Viollet A."/>
            <person name="Wang B.B."/>
            <person name="Wang K."/>
            <person name="Wang M."/>
            <person name="Wang X."/>
            <person name="Warfsmann J."/>
            <person name="Weissenbach J."/>
            <person name="White D.D."/>
            <person name="White J.D."/>
            <person name="Wiley G.B."/>
            <person name="Wincker P."/>
            <person name="Xing Y."/>
            <person name="Yang L."/>
            <person name="Yao Z."/>
            <person name="Ying F."/>
            <person name="Zhai J."/>
            <person name="Zhou L."/>
            <person name="Zuber A."/>
            <person name="Denarie J."/>
            <person name="Dixon R.A."/>
            <person name="May G.D."/>
            <person name="Schwartz D.C."/>
            <person name="Rogers J."/>
            <person name="Quetier F."/>
            <person name="Town C.D."/>
            <person name="Roe B.A."/>
        </authorList>
    </citation>
    <scope>NUCLEOTIDE SEQUENCE [LARGE SCALE GENOMIC DNA]</scope>
    <source>
        <strain evidence="1">A17</strain>
        <strain evidence="2 3">cv. Jemalong A17</strain>
    </source>
</reference>